<dbReference type="AlphaFoldDB" id="W9WEL0"/>
<keyword evidence="2" id="KW-1185">Reference proteome</keyword>
<dbReference type="EMBL" id="AMGW01000005">
    <property type="protein sequence ID" value="EXJ56964.1"/>
    <property type="molecule type" value="Genomic_DNA"/>
</dbReference>
<evidence type="ECO:0000313" key="2">
    <source>
        <dbReference type="Proteomes" id="UP000019473"/>
    </source>
</evidence>
<dbReference type="RefSeq" id="XP_007759498.1">
    <property type="nucleotide sequence ID" value="XM_007761308.1"/>
</dbReference>
<dbReference type="HOGENOM" id="CLU_2249864_0_0_1"/>
<dbReference type="OrthoDB" id="3945418at2759"/>
<name>W9WEL0_9EURO</name>
<organism evidence="1 2">
    <name type="scientific">Cladophialophora yegresii CBS 114405</name>
    <dbReference type="NCBI Taxonomy" id="1182544"/>
    <lineage>
        <taxon>Eukaryota</taxon>
        <taxon>Fungi</taxon>
        <taxon>Dikarya</taxon>
        <taxon>Ascomycota</taxon>
        <taxon>Pezizomycotina</taxon>
        <taxon>Eurotiomycetes</taxon>
        <taxon>Chaetothyriomycetidae</taxon>
        <taxon>Chaetothyriales</taxon>
        <taxon>Herpotrichiellaceae</taxon>
        <taxon>Cladophialophora</taxon>
    </lineage>
</organism>
<dbReference type="VEuPathDB" id="FungiDB:A1O7_07308"/>
<dbReference type="Proteomes" id="UP000019473">
    <property type="component" value="Unassembled WGS sequence"/>
</dbReference>
<dbReference type="STRING" id="1182544.W9WEL0"/>
<proteinExistence type="predicted"/>
<dbReference type="GeneID" id="19181883"/>
<comment type="caution">
    <text evidence="1">The sequence shown here is derived from an EMBL/GenBank/DDBJ whole genome shotgun (WGS) entry which is preliminary data.</text>
</comment>
<sequence>MVYSAFLLGGVSTVSLPDIESWDSVVLIELDTALDNEKSDPDYEVRHYLNARLHKRGRCINLLYDMNLFSRTLKTLEELWGVSSEMHRVPKNYRYAILRHTRLR</sequence>
<gene>
    <name evidence="1" type="ORF">A1O7_07308</name>
</gene>
<protein>
    <submittedName>
        <fullName evidence="1">Uncharacterized protein</fullName>
    </submittedName>
</protein>
<accession>W9WEL0</accession>
<reference evidence="1 2" key="1">
    <citation type="submission" date="2013-03" db="EMBL/GenBank/DDBJ databases">
        <title>The Genome Sequence of Cladophialophora yegresii CBS 114405.</title>
        <authorList>
            <consortium name="The Broad Institute Genomics Platform"/>
            <person name="Cuomo C."/>
            <person name="de Hoog S."/>
            <person name="Gorbushina A."/>
            <person name="Walker B."/>
            <person name="Young S.K."/>
            <person name="Zeng Q."/>
            <person name="Gargeya S."/>
            <person name="Fitzgerald M."/>
            <person name="Haas B."/>
            <person name="Abouelleil A."/>
            <person name="Allen A.W."/>
            <person name="Alvarado L."/>
            <person name="Arachchi H.M."/>
            <person name="Berlin A.M."/>
            <person name="Chapman S.B."/>
            <person name="Gainer-Dewar J."/>
            <person name="Goldberg J."/>
            <person name="Griggs A."/>
            <person name="Gujja S."/>
            <person name="Hansen M."/>
            <person name="Howarth C."/>
            <person name="Imamovic A."/>
            <person name="Ireland A."/>
            <person name="Larimer J."/>
            <person name="McCowan C."/>
            <person name="Murphy C."/>
            <person name="Pearson M."/>
            <person name="Poon T.W."/>
            <person name="Priest M."/>
            <person name="Roberts A."/>
            <person name="Saif S."/>
            <person name="Shea T."/>
            <person name="Sisk P."/>
            <person name="Sykes S."/>
            <person name="Wortman J."/>
            <person name="Nusbaum C."/>
            <person name="Birren B."/>
        </authorList>
    </citation>
    <scope>NUCLEOTIDE SEQUENCE [LARGE SCALE GENOMIC DNA]</scope>
    <source>
        <strain evidence="1 2">CBS 114405</strain>
    </source>
</reference>
<evidence type="ECO:0000313" key="1">
    <source>
        <dbReference type="EMBL" id="EXJ56964.1"/>
    </source>
</evidence>